<evidence type="ECO:0000256" key="2">
    <source>
        <dbReference type="ARBA" id="ARBA00007400"/>
    </source>
</evidence>
<feature type="transmembrane region" description="Helical" evidence="7">
    <location>
        <begin position="64"/>
        <end position="88"/>
    </location>
</feature>
<keyword evidence="5 7" id="KW-1133">Transmembrane helix</keyword>
<feature type="transmembrane region" description="Helical" evidence="7">
    <location>
        <begin position="320"/>
        <end position="338"/>
    </location>
</feature>
<sequence length="377" mass="41461">MSRPRLLLPGGLVSIAPTTRAPLASGAKDLSIETLRGLACVLLVLYHTVGADRSLGLKVEDGTLLRWLTDSMLFLRMPLFTFLSGIVYAMRPAYAHWGGFVSKKLRRLMVPMFFVGTIYLLVKLAMPEEVNRPYVLPIWQWHIVIPIEHYWYLEATLVLFAMIAAIDHFRLAESRRAAVAWMIGAAAFSAVVGPFVAEVRVFSLMGIVYLLPFFLLGVFARRFDWRGAPAAVQVGAGLVAVALIGVSQLGVAGAIPDIQERYTPLVILLSGAACLTLFSTRWTWRPLAFVGAYSYAIFLLHVFASAGSRIVLMRLGVDDTYILLVVGMVAALGLPILVQEVCGYSRVLRLLILGQAWRGPVKRLRRTAAPSSLTSSD</sequence>
<name>A0A7G6Y666_9MICO</name>
<evidence type="ECO:0000313" key="10">
    <source>
        <dbReference type="Proteomes" id="UP000515511"/>
    </source>
</evidence>
<feature type="transmembrane region" description="Helical" evidence="7">
    <location>
        <begin position="261"/>
        <end position="280"/>
    </location>
</feature>
<feature type="transmembrane region" description="Helical" evidence="7">
    <location>
        <begin position="149"/>
        <end position="166"/>
    </location>
</feature>
<accession>A0A7G6Y666</accession>
<keyword evidence="3" id="KW-1003">Cell membrane</keyword>
<dbReference type="KEGG" id="lse:F1C12_01690"/>
<evidence type="ECO:0000259" key="8">
    <source>
        <dbReference type="Pfam" id="PF01757"/>
    </source>
</evidence>
<protein>
    <submittedName>
        <fullName evidence="9">Acyltransferase</fullName>
    </submittedName>
</protein>
<evidence type="ECO:0000256" key="6">
    <source>
        <dbReference type="ARBA" id="ARBA00023136"/>
    </source>
</evidence>
<dbReference type="GO" id="GO:0009246">
    <property type="term" value="P:enterobacterial common antigen biosynthetic process"/>
    <property type="evidence" value="ECO:0007669"/>
    <property type="project" value="TreeGrafter"/>
</dbReference>
<feature type="transmembrane region" description="Helical" evidence="7">
    <location>
        <begin position="108"/>
        <end position="126"/>
    </location>
</feature>
<dbReference type="PANTHER" id="PTHR40074">
    <property type="entry name" value="O-ACETYLTRANSFERASE WECH"/>
    <property type="match status" value="1"/>
</dbReference>
<comment type="similarity">
    <text evidence="2">Belongs to the acyltransferase 3 family.</text>
</comment>
<organism evidence="9 10">
    <name type="scientific">Leifsonia shinshuensis</name>
    <dbReference type="NCBI Taxonomy" id="150026"/>
    <lineage>
        <taxon>Bacteria</taxon>
        <taxon>Bacillati</taxon>
        <taxon>Actinomycetota</taxon>
        <taxon>Actinomycetes</taxon>
        <taxon>Micrococcales</taxon>
        <taxon>Microbacteriaceae</taxon>
        <taxon>Leifsonia</taxon>
    </lineage>
</organism>
<feature type="transmembrane region" description="Helical" evidence="7">
    <location>
        <begin position="202"/>
        <end position="220"/>
    </location>
</feature>
<keyword evidence="9" id="KW-0012">Acyltransferase</keyword>
<keyword evidence="6 7" id="KW-0472">Membrane</keyword>
<evidence type="ECO:0000256" key="4">
    <source>
        <dbReference type="ARBA" id="ARBA00022692"/>
    </source>
</evidence>
<dbReference type="GO" id="GO:0016413">
    <property type="term" value="F:O-acetyltransferase activity"/>
    <property type="evidence" value="ECO:0007669"/>
    <property type="project" value="TreeGrafter"/>
</dbReference>
<dbReference type="PANTHER" id="PTHR40074:SF2">
    <property type="entry name" value="O-ACETYLTRANSFERASE WECH"/>
    <property type="match status" value="1"/>
</dbReference>
<feature type="transmembrane region" description="Helical" evidence="7">
    <location>
        <begin position="287"/>
        <end position="308"/>
    </location>
</feature>
<feature type="transmembrane region" description="Helical" evidence="7">
    <location>
        <begin position="178"/>
        <end position="196"/>
    </location>
</feature>
<evidence type="ECO:0000256" key="5">
    <source>
        <dbReference type="ARBA" id="ARBA00022989"/>
    </source>
</evidence>
<dbReference type="Proteomes" id="UP000515511">
    <property type="component" value="Chromosome"/>
</dbReference>
<evidence type="ECO:0000256" key="7">
    <source>
        <dbReference type="SAM" id="Phobius"/>
    </source>
</evidence>
<reference evidence="10" key="1">
    <citation type="submission" date="2019-09" db="EMBL/GenBank/DDBJ databases">
        <title>Antimicrobial potential of Antarctic Bacteria.</title>
        <authorList>
            <person name="Benaud N."/>
            <person name="Edwards R.J."/>
            <person name="Ferrari B.C."/>
        </authorList>
    </citation>
    <scope>NUCLEOTIDE SEQUENCE [LARGE SCALE GENOMIC DNA]</scope>
    <source>
        <strain evidence="10">INR9</strain>
    </source>
</reference>
<comment type="subcellular location">
    <subcellularLocation>
        <location evidence="1">Cell membrane</location>
        <topology evidence="1">Multi-pass membrane protein</topology>
    </subcellularLocation>
</comment>
<gene>
    <name evidence="9" type="ORF">F1C12_01690</name>
</gene>
<keyword evidence="9" id="KW-0808">Transferase</keyword>
<proteinExistence type="inferred from homology"/>
<evidence type="ECO:0000256" key="3">
    <source>
        <dbReference type="ARBA" id="ARBA00022475"/>
    </source>
</evidence>
<dbReference type="GO" id="GO:0005886">
    <property type="term" value="C:plasma membrane"/>
    <property type="evidence" value="ECO:0007669"/>
    <property type="project" value="UniProtKB-SubCell"/>
</dbReference>
<dbReference type="InterPro" id="IPR002656">
    <property type="entry name" value="Acyl_transf_3_dom"/>
</dbReference>
<evidence type="ECO:0000313" key="9">
    <source>
        <dbReference type="EMBL" id="QNE33981.1"/>
    </source>
</evidence>
<dbReference type="AlphaFoldDB" id="A0A7G6Y666"/>
<feature type="transmembrane region" description="Helical" evidence="7">
    <location>
        <begin position="232"/>
        <end position="255"/>
    </location>
</feature>
<feature type="domain" description="Acyltransferase 3" evidence="8">
    <location>
        <begin position="30"/>
        <end position="338"/>
    </location>
</feature>
<evidence type="ECO:0000256" key="1">
    <source>
        <dbReference type="ARBA" id="ARBA00004651"/>
    </source>
</evidence>
<keyword evidence="4 7" id="KW-0812">Transmembrane</keyword>
<dbReference type="Pfam" id="PF01757">
    <property type="entry name" value="Acyl_transf_3"/>
    <property type="match status" value="1"/>
</dbReference>
<dbReference type="EMBL" id="CP043641">
    <property type="protein sequence ID" value="QNE33981.1"/>
    <property type="molecule type" value="Genomic_DNA"/>
</dbReference>